<feature type="region of interest" description="Disordered" evidence="7">
    <location>
        <begin position="412"/>
        <end position="445"/>
    </location>
</feature>
<evidence type="ECO:0000256" key="7">
    <source>
        <dbReference type="SAM" id="MobiDB-lite"/>
    </source>
</evidence>
<dbReference type="SUPFAM" id="SSF118290">
    <property type="entry name" value="WRKY DNA-binding domain"/>
    <property type="match status" value="2"/>
</dbReference>
<keyword evidence="10" id="KW-1185">Reference proteome</keyword>
<evidence type="ECO:0000256" key="5">
    <source>
        <dbReference type="ARBA" id="ARBA00023163"/>
    </source>
</evidence>
<dbReference type="AlphaFoldDB" id="A0AAV3P1B6"/>
<accession>A0AAV3P1B6</accession>
<keyword evidence="6" id="KW-0539">Nucleus</keyword>
<feature type="domain" description="WRKY" evidence="8">
    <location>
        <begin position="324"/>
        <end position="389"/>
    </location>
</feature>
<feature type="compositionally biased region" description="Basic and acidic residues" evidence="7">
    <location>
        <begin position="269"/>
        <end position="281"/>
    </location>
</feature>
<keyword evidence="4 9" id="KW-0238">DNA-binding</keyword>
<feature type="compositionally biased region" description="Polar residues" evidence="7">
    <location>
        <begin position="412"/>
        <end position="438"/>
    </location>
</feature>
<evidence type="ECO:0000313" key="10">
    <source>
        <dbReference type="Proteomes" id="UP001454036"/>
    </source>
</evidence>
<protein>
    <submittedName>
        <fullName evidence="9">DNA-binding transcription factor</fullName>
    </submittedName>
</protein>
<dbReference type="PANTHER" id="PTHR31221:SF150">
    <property type="entry name" value="WRKY TRANSCRIPTION FACTOR 32-RELATED"/>
    <property type="match status" value="1"/>
</dbReference>
<name>A0AAV3P1B6_LITER</name>
<dbReference type="GO" id="GO:0043565">
    <property type="term" value="F:sequence-specific DNA binding"/>
    <property type="evidence" value="ECO:0007669"/>
    <property type="project" value="InterPro"/>
</dbReference>
<gene>
    <name evidence="9" type="ORF">LIER_05317</name>
</gene>
<dbReference type="Gene3D" id="2.20.25.80">
    <property type="entry name" value="WRKY domain"/>
    <property type="match status" value="2"/>
</dbReference>
<sequence length="460" mass="50652">MEDSITNQNTIKAQYNENLKLDYQIDNIGAGDEPSQAEPEIAIDNKTLDVPVESVVSRLQVSMANKDDVFQTNQETLDSIPSEAGQVENEGQVQSPNDPLLPLLSVPSAAQSISSITSPNQQNLSVSDKKLRIRILYKEKQNLPEHKSLSIVPVSKKPSPDGYNWRKYGEKQVKSPEGSRSYYRCTHCDCYAKKIECSDHTNCVIDVVYKSQHNHDPPHKVSFSPESRSAPVNGHSKTARSRPRPIDAVPSTSLKTYAKQKASTSALKEPWRGSSDVKSEINVDDEDINVAEVKKRQKKKRDPDSPEAISKAGKKSKLIVHAAGDFVVSGDGYRWRKYGQKMVKGNIHPRNYYRCTSVGCPVRKHVERDVGSPNAAIITYKGVHNHDMPAPQKSQGLPSALIAATDIDSPSPVSSLQVKMGDQLQNPSRRSRSETSIHGSGMAITPSRTMGSVGFGIKPC</sequence>
<dbReference type="PANTHER" id="PTHR31221">
    <property type="entry name" value="WRKY TRANSCRIPTION FACTOR PROTEIN 1-RELATED"/>
    <property type="match status" value="1"/>
</dbReference>
<keyword evidence="5" id="KW-0804">Transcription</keyword>
<evidence type="ECO:0000256" key="6">
    <source>
        <dbReference type="ARBA" id="ARBA00023242"/>
    </source>
</evidence>
<evidence type="ECO:0000259" key="8">
    <source>
        <dbReference type="PROSITE" id="PS50811"/>
    </source>
</evidence>
<organism evidence="9 10">
    <name type="scientific">Lithospermum erythrorhizon</name>
    <name type="common">Purple gromwell</name>
    <name type="synonym">Lithospermum officinale var. erythrorhizon</name>
    <dbReference type="NCBI Taxonomy" id="34254"/>
    <lineage>
        <taxon>Eukaryota</taxon>
        <taxon>Viridiplantae</taxon>
        <taxon>Streptophyta</taxon>
        <taxon>Embryophyta</taxon>
        <taxon>Tracheophyta</taxon>
        <taxon>Spermatophyta</taxon>
        <taxon>Magnoliopsida</taxon>
        <taxon>eudicotyledons</taxon>
        <taxon>Gunneridae</taxon>
        <taxon>Pentapetalae</taxon>
        <taxon>asterids</taxon>
        <taxon>lamiids</taxon>
        <taxon>Boraginales</taxon>
        <taxon>Boraginaceae</taxon>
        <taxon>Boraginoideae</taxon>
        <taxon>Lithospermeae</taxon>
        <taxon>Lithospermum</taxon>
    </lineage>
</organism>
<dbReference type="FunFam" id="2.20.25.80:FF:000006">
    <property type="entry name" value="WRKY transcription factor"/>
    <property type="match status" value="1"/>
</dbReference>
<comment type="subcellular location">
    <subcellularLocation>
        <location evidence="1">Nucleus</location>
    </subcellularLocation>
</comment>
<evidence type="ECO:0000313" key="9">
    <source>
        <dbReference type="EMBL" id="GAA0145028.1"/>
    </source>
</evidence>
<dbReference type="GO" id="GO:0003700">
    <property type="term" value="F:DNA-binding transcription factor activity"/>
    <property type="evidence" value="ECO:0007669"/>
    <property type="project" value="InterPro"/>
</dbReference>
<dbReference type="GO" id="GO:0005634">
    <property type="term" value="C:nucleus"/>
    <property type="evidence" value="ECO:0007669"/>
    <property type="project" value="UniProtKB-SubCell"/>
</dbReference>
<feature type="compositionally biased region" description="Polar residues" evidence="7">
    <location>
        <begin position="250"/>
        <end position="266"/>
    </location>
</feature>
<dbReference type="InterPro" id="IPR003657">
    <property type="entry name" value="WRKY_dom"/>
</dbReference>
<keyword evidence="3" id="KW-0805">Transcription regulation</keyword>
<dbReference type="Pfam" id="PF03106">
    <property type="entry name" value="WRKY"/>
    <property type="match status" value="2"/>
</dbReference>
<proteinExistence type="predicted"/>
<reference evidence="9 10" key="1">
    <citation type="submission" date="2024-01" db="EMBL/GenBank/DDBJ databases">
        <title>The complete chloroplast genome sequence of Lithospermum erythrorhizon: insights into the phylogenetic relationship among Boraginaceae species and the maternal lineages of purple gromwells.</title>
        <authorList>
            <person name="Okada T."/>
            <person name="Watanabe K."/>
        </authorList>
    </citation>
    <scope>NUCLEOTIDE SEQUENCE [LARGE SCALE GENOMIC DNA]</scope>
</reference>
<evidence type="ECO:0000256" key="1">
    <source>
        <dbReference type="ARBA" id="ARBA00004123"/>
    </source>
</evidence>
<dbReference type="PROSITE" id="PS50811">
    <property type="entry name" value="WRKY"/>
    <property type="match status" value="2"/>
</dbReference>
<evidence type="ECO:0000256" key="2">
    <source>
        <dbReference type="ARBA" id="ARBA00022737"/>
    </source>
</evidence>
<evidence type="ECO:0000256" key="3">
    <source>
        <dbReference type="ARBA" id="ARBA00023015"/>
    </source>
</evidence>
<evidence type="ECO:0000256" key="4">
    <source>
        <dbReference type="ARBA" id="ARBA00023125"/>
    </source>
</evidence>
<dbReference type="InterPro" id="IPR044810">
    <property type="entry name" value="WRKY_plant"/>
</dbReference>
<dbReference type="EMBL" id="BAABME010000727">
    <property type="protein sequence ID" value="GAA0145028.1"/>
    <property type="molecule type" value="Genomic_DNA"/>
</dbReference>
<comment type="caution">
    <text evidence="9">The sequence shown here is derived from an EMBL/GenBank/DDBJ whole genome shotgun (WGS) entry which is preliminary data.</text>
</comment>
<feature type="domain" description="WRKY" evidence="8">
    <location>
        <begin position="161"/>
        <end position="218"/>
    </location>
</feature>
<dbReference type="InterPro" id="IPR036576">
    <property type="entry name" value="WRKY_dom_sf"/>
</dbReference>
<dbReference type="SMART" id="SM00774">
    <property type="entry name" value="WRKY"/>
    <property type="match status" value="2"/>
</dbReference>
<dbReference type="Proteomes" id="UP001454036">
    <property type="component" value="Unassembled WGS sequence"/>
</dbReference>
<feature type="region of interest" description="Disordered" evidence="7">
    <location>
        <begin position="214"/>
        <end position="313"/>
    </location>
</feature>
<keyword evidence="2" id="KW-0677">Repeat</keyword>